<dbReference type="Proteomes" id="UP001433268">
    <property type="component" value="Unassembled WGS sequence"/>
</dbReference>
<evidence type="ECO:0000313" key="2">
    <source>
        <dbReference type="EMBL" id="KAK8065712.1"/>
    </source>
</evidence>
<proteinExistence type="predicted"/>
<reference evidence="2 3" key="1">
    <citation type="submission" date="2023-01" db="EMBL/GenBank/DDBJ databases">
        <title>Analysis of 21 Apiospora genomes using comparative genomics revels a genus with tremendous synthesis potential of carbohydrate active enzymes and secondary metabolites.</title>
        <authorList>
            <person name="Sorensen T."/>
        </authorList>
    </citation>
    <scope>NUCLEOTIDE SEQUENCE [LARGE SCALE GENOMIC DNA]</scope>
    <source>
        <strain evidence="2 3">CBS 114990</strain>
    </source>
</reference>
<evidence type="ECO:0000256" key="1">
    <source>
        <dbReference type="SAM" id="MobiDB-lite"/>
    </source>
</evidence>
<sequence>MHFAQQTTKNHNITHYEHGQNNTLQHHKKTWEASHTTITCHSNYRSHHRSQQSQATAVTGHDALQKARRLRSYEEKLSRGLHIRRLGASDESRSRTGDSQSREGVPPTTPGVSVLRARSSELNQPRPQRRGGLGVGHGDKSKTSTPKVEGPSSSPHQRVARHQSLLAS</sequence>
<feature type="region of interest" description="Disordered" evidence="1">
    <location>
        <begin position="69"/>
        <end position="168"/>
    </location>
</feature>
<name>A0ABR1V3H6_9PEZI</name>
<dbReference type="GeneID" id="92049833"/>
<protein>
    <submittedName>
        <fullName evidence="2">Uncharacterized protein</fullName>
    </submittedName>
</protein>
<feature type="region of interest" description="Disordered" evidence="1">
    <location>
        <begin position="43"/>
        <end position="62"/>
    </location>
</feature>
<dbReference type="EMBL" id="JAQQWN010000009">
    <property type="protein sequence ID" value="KAK8065712.1"/>
    <property type="molecule type" value="Genomic_DNA"/>
</dbReference>
<accession>A0ABR1V3H6</accession>
<dbReference type="RefSeq" id="XP_066662465.1">
    <property type="nucleotide sequence ID" value="XM_066816773.1"/>
</dbReference>
<evidence type="ECO:0000313" key="3">
    <source>
        <dbReference type="Proteomes" id="UP001433268"/>
    </source>
</evidence>
<feature type="compositionally biased region" description="Polar residues" evidence="1">
    <location>
        <begin position="143"/>
        <end position="156"/>
    </location>
</feature>
<comment type="caution">
    <text evidence="2">The sequence shown here is derived from an EMBL/GenBank/DDBJ whole genome shotgun (WGS) entry which is preliminary data.</text>
</comment>
<keyword evidence="3" id="KW-1185">Reference proteome</keyword>
<organism evidence="2 3">
    <name type="scientific">Apiospora hydei</name>
    <dbReference type="NCBI Taxonomy" id="1337664"/>
    <lineage>
        <taxon>Eukaryota</taxon>
        <taxon>Fungi</taxon>
        <taxon>Dikarya</taxon>
        <taxon>Ascomycota</taxon>
        <taxon>Pezizomycotina</taxon>
        <taxon>Sordariomycetes</taxon>
        <taxon>Xylariomycetidae</taxon>
        <taxon>Amphisphaeriales</taxon>
        <taxon>Apiosporaceae</taxon>
        <taxon>Apiospora</taxon>
    </lineage>
</organism>
<feature type="compositionally biased region" description="Basic and acidic residues" evidence="1">
    <location>
        <begin position="87"/>
        <end position="96"/>
    </location>
</feature>
<gene>
    <name evidence="2" type="ORF">PG997_012459</name>
</gene>